<feature type="transmembrane region" description="Helical" evidence="1">
    <location>
        <begin position="134"/>
        <end position="154"/>
    </location>
</feature>
<evidence type="ECO:0000313" key="2">
    <source>
        <dbReference type="EMBL" id="PWF46808.1"/>
    </source>
</evidence>
<evidence type="ECO:0000313" key="3">
    <source>
        <dbReference type="Proteomes" id="UP000241421"/>
    </source>
</evidence>
<protein>
    <submittedName>
        <fullName evidence="2">Uncharacterized protein</fullName>
    </submittedName>
</protein>
<keyword evidence="1" id="KW-1133">Transmembrane helix</keyword>
<feature type="transmembrane region" description="Helical" evidence="1">
    <location>
        <begin position="193"/>
        <end position="216"/>
    </location>
</feature>
<sequence length="331" mass="36358">MKTMKWLLRREFWEHKGALVWAPIVVGIAMVVLLGGMFTYAAVNHADTVITRHADGTSMTKSTTTIATELQKMQQADKTNLVETMSSMVMLAAVPLLLMLAVIAFFYCLGALYEERRDRSVLFWKSLPLSDHMTVLSKVATIIVVAPLITLGVATAASLALLLIACLVFAFQGINAFGTALSNADVYLTPVRLVGLLPVYALWALPTIGWLMMVSAWARSKVFLWAVGAPLLTALLIKWASWTAGIAVNMDWFMTNIIGRGLFGLVPGAWFGFERITPERFVPSSGHGAEMGTIFFESWRTLAGPNVWIGVAAGVAMLFVATRLRRWRDEG</sequence>
<dbReference type="OrthoDB" id="118685at2"/>
<accession>A0A2U2HIZ0</accession>
<dbReference type="AlphaFoldDB" id="A0A2U2HIZ0"/>
<dbReference type="RefSeq" id="WP_106758205.1">
    <property type="nucleotide sequence ID" value="NZ_PXWF02000239.1"/>
</dbReference>
<name>A0A2U2HIZ0_9BURK</name>
<dbReference type="Proteomes" id="UP000241421">
    <property type="component" value="Unassembled WGS sequence"/>
</dbReference>
<feature type="transmembrane region" description="Helical" evidence="1">
    <location>
        <begin position="88"/>
        <end position="113"/>
    </location>
</feature>
<keyword evidence="1" id="KW-0472">Membrane</keyword>
<proteinExistence type="predicted"/>
<evidence type="ECO:0000256" key="1">
    <source>
        <dbReference type="SAM" id="Phobius"/>
    </source>
</evidence>
<comment type="caution">
    <text evidence="2">The sequence shown here is derived from an EMBL/GenBank/DDBJ whole genome shotgun (WGS) entry which is preliminary data.</text>
</comment>
<feature type="transmembrane region" description="Helical" evidence="1">
    <location>
        <begin position="307"/>
        <end position="324"/>
    </location>
</feature>
<keyword evidence="3" id="KW-1185">Reference proteome</keyword>
<dbReference type="EMBL" id="PXWF02000239">
    <property type="protein sequence ID" value="PWF46808.1"/>
    <property type="molecule type" value="Genomic_DNA"/>
</dbReference>
<feature type="transmembrane region" description="Helical" evidence="1">
    <location>
        <begin position="20"/>
        <end position="43"/>
    </location>
</feature>
<feature type="transmembrane region" description="Helical" evidence="1">
    <location>
        <begin position="222"/>
        <end position="240"/>
    </location>
</feature>
<keyword evidence="1" id="KW-0812">Transmembrane</keyword>
<gene>
    <name evidence="2" type="ORF">C7C56_015100</name>
</gene>
<organism evidence="2 3">
    <name type="scientific">Massilia glaciei</name>
    <dbReference type="NCBI Taxonomy" id="1524097"/>
    <lineage>
        <taxon>Bacteria</taxon>
        <taxon>Pseudomonadati</taxon>
        <taxon>Pseudomonadota</taxon>
        <taxon>Betaproteobacteria</taxon>
        <taxon>Burkholderiales</taxon>
        <taxon>Oxalobacteraceae</taxon>
        <taxon>Telluria group</taxon>
        <taxon>Massilia</taxon>
    </lineage>
</organism>
<reference evidence="2 3" key="1">
    <citation type="submission" date="2018-04" db="EMBL/GenBank/DDBJ databases">
        <title>Massilia violaceinigra sp. nov., a novel purple-pigmented bacterium isolated from Tianshan glacier, Xinjiang, China.</title>
        <authorList>
            <person name="Wang H."/>
        </authorList>
    </citation>
    <scope>NUCLEOTIDE SEQUENCE [LARGE SCALE GENOMIC DNA]</scope>
    <source>
        <strain evidence="2 3">B448-2</strain>
    </source>
</reference>